<dbReference type="Proteomes" id="UP000195141">
    <property type="component" value="Chromosome"/>
</dbReference>
<dbReference type="RefSeq" id="WP_086347310.1">
    <property type="nucleotide sequence ID" value="NZ_CP147247.1"/>
</dbReference>
<keyword evidence="4" id="KW-0573">Peptidoglycan synthesis</keyword>
<keyword evidence="6" id="KW-0961">Cell wall biogenesis/degradation</keyword>
<evidence type="ECO:0000256" key="3">
    <source>
        <dbReference type="ARBA" id="ARBA00022960"/>
    </source>
</evidence>
<reference evidence="8" key="2">
    <citation type="submission" date="2017-05" db="EMBL/GenBank/DDBJ databases">
        <authorList>
            <consortium name="The Broad Institute Genomics Platform"/>
            <consortium name="The Broad Institute Genomic Center for Infectious Diseases"/>
            <person name="Earl A."/>
            <person name="Manson A."/>
            <person name="Schwartman J."/>
            <person name="Gilmore M."/>
            <person name="Abouelleil A."/>
            <person name="Cao P."/>
            <person name="Chapman S."/>
            <person name="Cusick C."/>
            <person name="Shea T."/>
            <person name="Young S."/>
            <person name="Neafsey D."/>
            <person name="Nusbaum C."/>
            <person name="Birren B."/>
        </authorList>
    </citation>
    <scope>NUCLEOTIDE SEQUENCE</scope>
    <source>
        <strain evidence="8">9E7_DIV0242</strain>
    </source>
</reference>
<reference evidence="7" key="1">
    <citation type="submission" date="2017-05" db="EMBL/GenBank/DDBJ databases">
        <title>The Genome Sequence of Enterococcus sp. 9E7_DIV0242.</title>
        <authorList>
            <consortium name="The Broad Institute Genomics Platform"/>
            <consortium name="The Broad Institute Genomic Center for Infectious Diseases"/>
            <person name="Earl A."/>
            <person name="Manson A."/>
            <person name="Schwartman J."/>
            <person name="Gilmore M."/>
            <person name="Abouelleil A."/>
            <person name="Cao P."/>
            <person name="Chapman S."/>
            <person name="Cusick C."/>
            <person name="Shea T."/>
            <person name="Young S."/>
            <person name="Neafsey D."/>
            <person name="Nusbaum C."/>
            <person name="Birren B."/>
        </authorList>
    </citation>
    <scope>NUCLEOTIDE SEQUENCE [LARGE SCALE GENOMIC DNA]</scope>
    <source>
        <strain evidence="7">9E7_DIV0242</strain>
    </source>
</reference>
<dbReference type="SUPFAM" id="SSF55729">
    <property type="entry name" value="Acyl-CoA N-acyltransferases (Nat)"/>
    <property type="match status" value="2"/>
</dbReference>
<dbReference type="AlphaFoldDB" id="A0A242KB71"/>
<keyword evidence="5" id="KW-0012">Acyltransferase</keyword>
<keyword evidence="2" id="KW-0808">Transferase</keyword>
<dbReference type="Pfam" id="PF02388">
    <property type="entry name" value="FemAB"/>
    <property type="match status" value="2"/>
</dbReference>
<dbReference type="GO" id="GO:0008360">
    <property type="term" value="P:regulation of cell shape"/>
    <property type="evidence" value="ECO:0007669"/>
    <property type="project" value="UniProtKB-KW"/>
</dbReference>
<gene>
    <name evidence="8" type="ORF">A5888_000072</name>
    <name evidence="7" type="ORF">A5888_000121</name>
</gene>
<sequence>MPIITNDVKNKNIMEDYDRFVQHAKYGSITQETSWSKAKECWEPLYVYLEEAGKIVAAMSILMIKNVGEKRFAYVTKGPVMDKVSVDYMQQLIQEAELELKKRDVFLLRMDPEYLYTEVLDKQLRTAGFIVRNRGLSGKGTIQPRYNMIVNLKGKTEEEVLAGFYGKTRYRIRYAEKNGLESRISSDRTDLEIFYNLYATTSERHGISYRPKAYFERLADSFLASGKMKIILVSIQGVPDAGGLCFLSGRKVWYMYAGSTHENQVLMAPYLVNWEGIKWALTEKKEGYDFGGVFELCNDDGLYQFKNGFVRPDTPTEFIGEIDKVYDQTAYEQFNAE</sequence>
<dbReference type="InterPro" id="IPR003447">
    <property type="entry name" value="FEMABX"/>
</dbReference>
<dbReference type="GO" id="GO:0016755">
    <property type="term" value="F:aminoacyltransferase activity"/>
    <property type="evidence" value="ECO:0007669"/>
    <property type="project" value="InterPro"/>
</dbReference>
<evidence type="ECO:0000313" key="8">
    <source>
        <dbReference type="EMBL" id="WYJ88353.1"/>
    </source>
</evidence>
<dbReference type="PROSITE" id="PS51191">
    <property type="entry name" value="FEMABX"/>
    <property type="match status" value="1"/>
</dbReference>
<keyword evidence="3" id="KW-0133">Cell shape</keyword>
<name>A0A242KB71_9ENTE</name>
<dbReference type="GO" id="GO:0009252">
    <property type="term" value="P:peptidoglycan biosynthetic process"/>
    <property type="evidence" value="ECO:0007669"/>
    <property type="project" value="UniProtKB-KW"/>
</dbReference>
<dbReference type="PANTHER" id="PTHR36174">
    <property type="entry name" value="LIPID II:GLYCINE GLYCYLTRANSFERASE"/>
    <property type="match status" value="1"/>
</dbReference>
<dbReference type="EMBL" id="NGMM01000001">
    <property type="protein sequence ID" value="OTP18307.1"/>
    <property type="molecule type" value="Genomic_DNA"/>
</dbReference>
<comment type="similarity">
    <text evidence="1">Belongs to the FemABX family.</text>
</comment>
<dbReference type="EMBL" id="CP147247">
    <property type="protein sequence ID" value="WYJ88353.1"/>
    <property type="molecule type" value="Genomic_DNA"/>
</dbReference>
<evidence type="ECO:0000256" key="2">
    <source>
        <dbReference type="ARBA" id="ARBA00022679"/>
    </source>
</evidence>
<dbReference type="InterPro" id="IPR050644">
    <property type="entry name" value="PG_Glycine_Bridge_Synth"/>
</dbReference>
<dbReference type="GO" id="GO:0071555">
    <property type="term" value="P:cell wall organization"/>
    <property type="evidence" value="ECO:0007669"/>
    <property type="project" value="UniProtKB-KW"/>
</dbReference>
<evidence type="ECO:0000256" key="6">
    <source>
        <dbReference type="ARBA" id="ARBA00023316"/>
    </source>
</evidence>
<protein>
    <submittedName>
        <fullName evidence="8">Serine/alanine adding enzyme</fullName>
    </submittedName>
</protein>
<evidence type="ECO:0000313" key="7">
    <source>
        <dbReference type="EMBL" id="OTP18307.1"/>
    </source>
</evidence>
<evidence type="ECO:0000256" key="4">
    <source>
        <dbReference type="ARBA" id="ARBA00022984"/>
    </source>
</evidence>
<organism evidence="7">
    <name type="scientific">Candidatus Enterococcus clewellii</name>
    <dbReference type="NCBI Taxonomy" id="1834193"/>
    <lineage>
        <taxon>Bacteria</taxon>
        <taxon>Bacillati</taxon>
        <taxon>Bacillota</taxon>
        <taxon>Bacilli</taxon>
        <taxon>Lactobacillales</taxon>
        <taxon>Enterococcaceae</taxon>
        <taxon>Enterococcus</taxon>
    </lineage>
</organism>
<dbReference type="PANTHER" id="PTHR36174:SF1">
    <property type="entry name" value="LIPID II:GLYCINE GLYCYLTRANSFERASE"/>
    <property type="match status" value="1"/>
</dbReference>
<dbReference type="OrthoDB" id="9785911at2"/>
<dbReference type="Gene3D" id="3.40.630.30">
    <property type="match status" value="2"/>
</dbReference>
<reference evidence="8" key="3">
    <citation type="submission" date="2024-03" db="EMBL/GenBank/DDBJ databases">
        <title>The Genome Sequence of Enterococcus sp. DIV0242b.</title>
        <authorList>
            <consortium name="The Broad Institute Genomics Platform"/>
            <consortium name="The Broad Institute Microbial Omics Core"/>
            <consortium name="The Broad Institute Genomic Center for Infectious Diseases"/>
            <person name="Earl A."/>
            <person name="Manson A."/>
            <person name="Gilmore M."/>
            <person name="Schwartman J."/>
            <person name="Shea T."/>
            <person name="Abouelleil A."/>
            <person name="Cao P."/>
            <person name="Chapman S."/>
            <person name="Cusick C."/>
            <person name="Young S."/>
            <person name="Neafsey D."/>
            <person name="Nusbaum C."/>
            <person name="Birren B."/>
        </authorList>
    </citation>
    <scope>NUCLEOTIDE SEQUENCE</scope>
    <source>
        <strain evidence="8">9E7_DIV0242</strain>
    </source>
</reference>
<keyword evidence="9" id="KW-1185">Reference proteome</keyword>
<dbReference type="InterPro" id="IPR016181">
    <property type="entry name" value="Acyl_CoA_acyltransferase"/>
</dbReference>
<evidence type="ECO:0000256" key="1">
    <source>
        <dbReference type="ARBA" id="ARBA00009943"/>
    </source>
</evidence>
<evidence type="ECO:0000313" key="9">
    <source>
        <dbReference type="Proteomes" id="UP000195141"/>
    </source>
</evidence>
<accession>A0A242KB71</accession>
<evidence type="ECO:0000256" key="5">
    <source>
        <dbReference type="ARBA" id="ARBA00023315"/>
    </source>
</evidence>
<proteinExistence type="inferred from homology"/>